<keyword evidence="3" id="KW-1185">Reference proteome</keyword>
<dbReference type="InterPro" id="IPR011856">
    <property type="entry name" value="tRNA_endonuc-like_dom_sf"/>
</dbReference>
<protein>
    <recommendedName>
        <fullName evidence="4">YraN family protein</fullName>
    </recommendedName>
</protein>
<dbReference type="Proteomes" id="UP000239907">
    <property type="component" value="Unassembled WGS sequence"/>
</dbReference>
<comment type="caution">
    <text evidence="2">The sequence shown here is derived from an EMBL/GenBank/DDBJ whole genome shotgun (WGS) entry which is preliminary data.</text>
</comment>
<dbReference type="EMBL" id="MQWA01000001">
    <property type="protein sequence ID" value="PQJ29803.1"/>
    <property type="molecule type" value="Genomic_DNA"/>
</dbReference>
<dbReference type="SUPFAM" id="SSF52980">
    <property type="entry name" value="Restriction endonuclease-like"/>
    <property type="match status" value="1"/>
</dbReference>
<evidence type="ECO:0000313" key="2">
    <source>
        <dbReference type="EMBL" id="PQJ29803.1"/>
    </source>
</evidence>
<gene>
    <name evidence="2" type="ORF">BSZ32_15830</name>
</gene>
<dbReference type="InterPro" id="IPR011335">
    <property type="entry name" value="Restrct_endonuc-II-like"/>
</dbReference>
<sequence>MAVSYLRRSGKKILFRNYRGPKGGELDIVARDRDFLCFVEVKARRRRSGSRPLDAVTPEKQDLIERGARSWLALLPHNDFQWRFDVVEVILEEGELPEICVVEEAF</sequence>
<reference evidence="2 3" key="1">
    <citation type="submission" date="2016-12" db="EMBL/GenBank/DDBJ databases">
        <title>Study of bacterial adaptation to deep sea.</title>
        <authorList>
            <person name="Song J."/>
            <person name="Yoshizawa S."/>
            <person name="Kogure K."/>
        </authorList>
    </citation>
    <scope>NUCLEOTIDE SEQUENCE [LARGE SCALE GENOMIC DNA]</scope>
    <source>
        <strain evidence="2 3">SAORIC-165</strain>
    </source>
</reference>
<dbReference type="PANTHER" id="PTHR34039">
    <property type="entry name" value="UPF0102 PROTEIN YRAN"/>
    <property type="match status" value="1"/>
</dbReference>
<dbReference type="InterPro" id="IPR003509">
    <property type="entry name" value="UPF0102_YraN-like"/>
</dbReference>
<organism evidence="2 3">
    <name type="scientific">Rubritalea profundi</name>
    <dbReference type="NCBI Taxonomy" id="1658618"/>
    <lineage>
        <taxon>Bacteria</taxon>
        <taxon>Pseudomonadati</taxon>
        <taxon>Verrucomicrobiota</taxon>
        <taxon>Verrucomicrobiia</taxon>
        <taxon>Verrucomicrobiales</taxon>
        <taxon>Rubritaleaceae</taxon>
        <taxon>Rubritalea</taxon>
    </lineage>
</organism>
<dbReference type="Gene3D" id="3.40.1350.10">
    <property type="match status" value="1"/>
</dbReference>
<evidence type="ECO:0000256" key="1">
    <source>
        <dbReference type="ARBA" id="ARBA00006738"/>
    </source>
</evidence>
<dbReference type="Pfam" id="PF02021">
    <property type="entry name" value="UPF0102"/>
    <property type="match status" value="1"/>
</dbReference>
<dbReference type="AlphaFoldDB" id="A0A2S7U6G8"/>
<evidence type="ECO:0008006" key="4">
    <source>
        <dbReference type="Google" id="ProtNLM"/>
    </source>
</evidence>
<dbReference type="PANTHER" id="PTHR34039:SF1">
    <property type="entry name" value="UPF0102 PROTEIN YRAN"/>
    <property type="match status" value="1"/>
</dbReference>
<dbReference type="GO" id="GO:0003676">
    <property type="term" value="F:nucleic acid binding"/>
    <property type="evidence" value="ECO:0007669"/>
    <property type="project" value="InterPro"/>
</dbReference>
<evidence type="ECO:0000313" key="3">
    <source>
        <dbReference type="Proteomes" id="UP000239907"/>
    </source>
</evidence>
<accession>A0A2S7U6G8</accession>
<comment type="similarity">
    <text evidence="1">Belongs to the UPF0102 family.</text>
</comment>
<name>A0A2S7U6G8_9BACT</name>
<proteinExistence type="inferred from homology"/>